<evidence type="ECO:0000313" key="3">
    <source>
        <dbReference type="Proteomes" id="UP000693941"/>
    </source>
</evidence>
<dbReference type="AlphaFoldDB" id="A0A8F5BU71"/>
<evidence type="ECO:0000313" key="2">
    <source>
        <dbReference type="EMBL" id="QXJ34550.1"/>
    </source>
</evidence>
<sequence length="39" mass="4868">MVYISIRYNYVLLKKIRTFPTLVSFPRTYQVMRTFNFFI</sequence>
<evidence type="ECO:0000313" key="4">
    <source>
        <dbReference type="Proteomes" id="UP000694036"/>
    </source>
</evidence>
<organism evidence="1 3">
    <name type="scientific">Saccharolobus shibatae</name>
    <dbReference type="NCBI Taxonomy" id="2286"/>
    <lineage>
        <taxon>Archaea</taxon>
        <taxon>Thermoproteota</taxon>
        <taxon>Thermoprotei</taxon>
        <taxon>Sulfolobales</taxon>
        <taxon>Sulfolobaceae</taxon>
        <taxon>Saccharolobus</taxon>
    </lineage>
</organism>
<reference evidence="1 4" key="1">
    <citation type="journal article" date="2021" name="Environ. Microbiol.">
        <title>New insights into the diversity and evolution of the archaeal mobilome from three complete genomes of Saccharolobus shibatae.</title>
        <authorList>
            <person name="Medvedeva S."/>
            <person name="Brandt D."/>
            <person name="Cvirkaite-Krupovic V."/>
            <person name="Liu Y."/>
            <person name="Severinov K."/>
            <person name="Ishino S."/>
            <person name="Ishino Y."/>
            <person name="Prangishvili D."/>
            <person name="Kalinowski J."/>
            <person name="Krupovic M."/>
        </authorList>
    </citation>
    <scope>NUCLEOTIDE SEQUENCE</scope>
    <source>
        <strain evidence="1">BEU9</strain>
        <strain evidence="2 4">S38A</strain>
    </source>
</reference>
<gene>
    <name evidence="1" type="ORF">J5U21_01184</name>
    <name evidence="2" type="ORF">J5U22_01096</name>
</gene>
<proteinExistence type="predicted"/>
<dbReference type="Proteomes" id="UP000694036">
    <property type="component" value="Chromosome"/>
</dbReference>
<accession>A0A8F5BU71</accession>
<name>A0A8F5BU71_9CREN</name>
<dbReference type="Proteomes" id="UP000693941">
    <property type="component" value="Chromosome"/>
</dbReference>
<evidence type="ECO:0000313" key="1">
    <source>
        <dbReference type="EMBL" id="QXJ31534.1"/>
    </source>
</evidence>
<dbReference type="EMBL" id="CP077715">
    <property type="protein sequence ID" value="QXJ31534.1"/>
    <property type="molecule type" value="Genomic_DNA"/>
</dbReference>
<keyword evidence="4" id="KW-1185">Reference proteome</keyword>
<dbReference type="EMBL" id="CP077713">
    <property type="protein sequence ID" value="QXJ34550.1"/>
    <property type="molecule type" value="Genomic_DNA"/>
</dbReference>
<protein>
    <submittedName>
        <fullName evidence="1">Uncharacterized protein</fullName>
    </submittedName>
</protein>